<accession>A0AAD3Y1D6</accession>
<name>A0AAD3Y1D6_NEPGR</name>
<proteinExistence type="predicted"/>
<protein>
    <submittedName>
        <fullName evidence="1">Uncharacterized protein</fullName>
    </submittedName>
</protein>
<evidence type="ECO:0000313" key="2">
    <source>
        <dbReference type="Proteomes" id="UP001279734"/>
    </source>
</evidence>
<keyword evidence="2" id="KW-1185">Reference proteome</keyword>
<sequence length="81" mass="9537">MRSGDLSYDLGITMKLGYFTQNIEGIVKHEEGMSWVVVQGRRKREERRSFRQVVKRPWQMLGLLSPYFKRPMMLATCLANN</sequence>
<comment type="caution">
    <text evidence="1">The sequence shown here is derived from an EMBL/GenBank/DDBJ whole genome shotgun (WGS) entry which is preliminary data.</text>
</comment>
<dbReference type="Proteomes" id="UP001279734">
    <property type="component" value="Unassembled WGS sequence"/>
</dbReference>
<dbReference type="AlphaFoldDB" id="A0AAD3Y1D6"/>
<gene>
    <name evidence="1" type="ORF">Nepgr_025334</name>
</gene>
<evidence type="ECO:0000313" key="1">
    <source>
        <dbReference type="EMBL" id="GMH23491.1"/>
    </source>
</evidence>
<reference evidence="1" key="1">
    <citation type="submission" date="2023-05" db="EMBL/GenBank/DDBJ databases">
        <title>Nepenthes gracilis genome sequencing.</title>
        <authorList>
            <person name="Fukushima K."/>
        </authorList>
    </citation>
    <scope>NUCLEOTIDE SEQUENCE</scope>
    <source>
        <strain evidence="1">SING2019-196</strain>
    </source>
</reference>
<organism evidence="1 2">
    <name type="scientific">Nepenthes gracilis</name>
    <name type="common">Slender pitcher plant</name>
    <dbReference type="NCBI Taxonomy" id="150966"/>
    <lineage>
        <taxon>Eukaryota</taxon>
        <taxon>Viridiplantae</taxon>
        <taxon>Streptophyta</taxon>
        <taxon>Embryophyta</taxon>
        <taxon>Tracheophyta</taxon>
        <taxon>Spermatophyta</taxon>
        <taxon>Magnoliopsida</taxon>
        <taxon>eudicotyledons</taxon>
        <taxon>Gunneridae</taxon>
        <taxon>Pentapetalae</taxon>
        <taxon>Caryophyllales</taxon>
        <taxon>Nepenthaceae</taxon>
        <taxon>Nepenthes</taxon>
    </lineage>
</organism>
<dbReference type="EMBL" id="BSYO01000026">
    <property type="protein sequence ID" value="GMH23491.1"/>
    <property type="molecule type" value="Genomic_DNA"/>
</dbReference>